<evidence type="ECO:0000256" key="3">
    <source>
        <dbReference type="PIRSR" id="PIRSR605511-2"/>
    </source>
</evidence>
<evidence type="ECO:0000256" key="1">
    <source>
        <dbReference type="ARBA" id="ARBA00008853"/>
    </source>
</evidence>
<dbReference type="GO" id="GO:0004341">
    <property type="term" value="F:gluconolactonase activity"/>
    <property type="evidence" value="ECO:0007669"/>
    <property type="project" value="TreeGrafter"/>
</dbReference>
<feature type="active site" description="Proton donor/acceptor" evidence="2">
    <location>
        <position position="209"/>
    </location>
</feature>
<dbReference type="PANTHER" id="PTHR10907">
    <property type="entry name" value="REGUCALCIN"/>
    <property type="match status" value="1"/>
</dbReference>
<accession>V5HVN2</accession>
<dbReference type="InterPro" id="IPR005511">
    <property type="entry name" value="SMP-30"/>
</dbReference>
<dbReference type="EMBL" id="GANP01001839">
    <property type="protein sequence ID" value="JAB82629.1"/>
    <property type="molecule type" value="mRNA"/>
</dbReference>
<dbReference type="PRINTS" id="PR01790">
    <property type="entry name" value="SMP30FAMILY"/>
</dbReference>
<feature type="binding site" evidence="3">
    <location>
        <position position="123"/>
    </location>
    <ligand>
        <name>substrate</name>
    </ligand>
</feature>
<proteinExistence type="evidence at transcript level"/>
<protein>
    <submittedName>
        <fullName evidence="5">Putative ca2+-binding protein regucalcin/smp30</fullName>
    </submittedName>
</protein>
<comment type="cofactor">
    <cofactor evidence="3">
        <name>Zn(2+)</name>
        <dbReference type="ChEBI" id="CHEBI:29105"/>
    </cofactor>
    <text evidence="3">Binds 1 divalent metal cation per subunit.</text>
</comment>
<feature type="domain" description="SMP-30/Gluconolactonase/LRE-like region" evidence="4">
    <location>
        <begin position="13"/>
        <end position="269"/>
    </location>
</feature>
<evidence type="ECO:0000256" key="2">
    <source>
        <dbReference type="PIRSR" id="PIRSR605511-1"/>
    </source>
</evidence>
<sequence length="300" mass="33446">MKVERAGERRNVLGEGPHWDHRSSTLLYDDAQNGEIVRFDPQAGKETEIISLDGEIGNLIPYVEDNRKLLVCIESGIYKLDLDTRDQTLLEEMLDPDSPVRTRINDGKCDAKGRLWAGTMPREIDIENSVRGKNNFYCFSKGKVTLKIPQISLSNGITWTSDNRTMFYNDSIPGKTYVFDFDVDTGDISNRRVFIDFSMPGYDHLGLPDGMTIDVNDKIWMACFGVGSVIQVDPETAKILNTVKVPAKYATSCCFGGKNYDVLYVTSASFMKDATQPGEGLLYQVTELGVKGKAAFEFAG</sequence>
<dbReference type="FunFam" id="2.120.10.30:FF:000126">
    <property type="entry name" value="Senescence marker protein-30"/>
    <property type="match status" value="1"/>
</dbReference>
<evidence type="ECO:0000259" key="4">
    <source>
        <dbReference type="Pfam" id="PF08450"/>
    </source>
</evidence>
<dbReference type="GO" id="GO:0019853">
    <property type="term" value="P:L-ascorbic acid biosynthetic process"/>
    <property type="evidence" value="ECO:0007669"/>
    <property type="project" value="TreeGrafter"/>
</dbReference>
<organism evidence="5">
    <name type="scientific">Ixodes ricinus</name>
    <name type="common">Common tick</name>
    <name type="synonym">Acarus ricinus</name>
    <dbReference type="NCBI Taxonomy" id="34613"/>
    <lineage>
        <taxon>Eukaryota</taxon>
        <taxon>Metazoa</taxon>
        <taxon>Ecdysozoa</taxon>
        <taxon>Arthropoda</taxon>
        <taxon>Chelicerata</taxon>
        <taxon>Arachnida</taxon>
        <taxon>Acari</taxon>
        <taxon>Parasitiformes</taxon>
        <taxon>Ixodida</taxon>
        <taxon>Ixodoidea</taxon>
        <taxon>Ixodidae</taxon>
        <taxon>Ixodinae</taxon>
        <taxon>Ixodes</taxon>
    </lineage>
</organism>
<keyword evidence="3" id="KW-0479">Metal-binding</keyword>
<evidence type="ECO:0000313" key="5">
    <source>
        <dbReference type="EMBL" id="JAB82629.1"/>
    </source>
</evidence>
<dbReference type="Pfam" id="PF08450">
    <property type="entry name" value="SGL"/>
    <property type="match status" value="1"/>
</dbReference>
<feature type="binding site" evidence="3">
    <location>
        <position position="105"/>
    </location>
    <ligand>
        <name>substrate</name>
    </ligand>
</feature>
<feature type="binding site" evidence="3">
    <location>
        <position position="209"/>
    </location>
    <ligand>
        <name>a divalent metal cation</name>
        <dbReference type="ChEBI" id="CHEBI:60240"/>
    </ligand>
</feature>
<keyword evidence="3" id="KW-0862">Zinc</keyword>
<dbReference type="AlphaFoldDB" id="V5HVN2"/>
<dbReference type="PANTHER" id="PTHR10907:SF47">
    <property type="entry name" value="REGUCALCIN"/>
    <property type="match status" value="1"/>
</dbReference>
<dbReference type="InterPro" id="IPR011042">
    <property type="entry name" value="6-blade_b-propeller_TolB-like"/>
</dbReference>
<feature type="binding site" evidence="3">
    <location>
        <position position="15"/>
    </location>
    <ligand>
        <name>a divalent metal cation</name>
        <dbReference type="ChEBI" id="CHEBI:60240"/>
    </ligand>
</feature>
<dbReference type="SUPFAM" id="SSF63829">
    <property type="entry name" value="Calcium-dependent phosphotriesterase"/>
    <property type="match status" value="1"/>
</dbReference>
<comment type="similarity">
    <text evidence="1">Belongs to the SMP-30/CGR1 family.</text>
</comment>
<feature type="binding site" evidence="3">
    <location>
        <position position="103"/>
    </location>
    <ligand>
        <name>substrate</name>
    </ligand>
</feature>
<feature type="binding site" evidence="3">
    <location>
        <position position="155"/>
    </location>
    <ligand>
        <name>a divalent metal cation</name>
        <dbReference type="ChEBI" id="CHEBI:60240"/>
    </ligand>
</feature>
<dbReference type="Gene3D" id="2.120.10.30">
    <property type="entry name" value="TolB, C-terminal domain"/>
    <property type="match status" value="1"/>
</dbReference>
<dbReference type="InterPro" id="IPR013658">
    <property type="entry name" value="SGL"/>
</dbReference>
<name>V5HVN2_IXORI</name>
<reference evidence="5" key="1">
    <citation type="journal article" date="2015" name="Sci. Rep.">
        <title>Tissue- and time-dependent transcription in Ixodes ricinus salivary glands and midguts when blood feeding on the vertebrate host.</title>
        <authorList>
            <person name="Kotsyfakis M."/>
            <person name="Schwarz A."/>
            <person name="Erhart J."/>
            <person name="Ribeiro J.M."/>
        </authorList>
    </citation>
    <scope>NUCLEOTIDE SEQUENCE</scope>
    <source>
        <tissue evidence="5">Salivary gland and midgut</tissue>
    </source>
</reference>
<dbReference type="GO" id="GO:0005509">
    <property type="term" value="F:calcium ion binding"/>
    <property type="evidence" value="ECO:0007669"/>
    <property type="project" value="TreeGrafter"/>
</dbReference>